<evidence type="ECO:0000313" key="2">
    <source>
        <dbReference type="Proteomes" id="UP000183275"/>
    </source>
</evidence>
<gene>
    <name evidence="1" type="ORF">SAMN05216285_2409</name>
</gene>
<dbReference type="EMBL" id="FOIS01000003">
    <property type="protein sequence ID" value="SEW11963.1"/>
    <property type="molecule type" value="Genomic_DNA"/>
</dbReference>
<name>A0A1I0PCT3_9EURY</name>
<accession>A0A1I0PCT3</accession>
<evidence type="ECO:0000313" key="1">
    <source>
        <dbReference type="EMBL" id="SEW11963.1"/>
    </source>
</evidence>
<keyword evidence="2" id="KW-1185">Reference proteome</keyword>
<organism evidence="1 2">
    <name type="scientific">Natrinema salifodinae</name>
    <dbReference type="NCBI Taxonomy" id="1202768"/>
    <lineage>
        <taxon>Archaea</taxon>
        <taxon>Methanobacteriati</taxon>
        <taxon>Methanobacteriota</taxon>
        <taxon>Stenosarchaea group</taxon>
        <taxon>Halobacteria</taxon>
        <taxon>Halobacteriales</taxon>
        <taxon>Natrialbaceae</taxon>
        <taxon>Natrinema</taxon>
    </lineage>
</organism>
<dbReference type="Proteomes" id="UP000183275">
    <property type="component" value="Unassembled WGS sequence"/>
</dbReference>
<dbReference type="AlphaFoldDB" id="A0A1I0PCT3"/>
<protein>
    <submittedName>
        <fullName evidence="1">Uncharacterized protein</fullName>
    </submittedName>
</protein>
<proteinExistence type="predicted"/>
<reference evidence="2" key="1">
    <citation type="submission" date="2016-10" db="EMBL/GenBank/DDBJ databases">
        <authorList>
            <person name="Varghese N."/>
        </authorList>
    </citation>
    <scope>NUCLEOTIDE SEQUENCE [LARGE SCALE GENOMIC DNA]</scope>
    <source>
        <strain evidence="2">CGMCC 1.12284</strain>
    </source>
</reference>
<sequence length="31" mass="3510">MEYAVESDIECGVRKTESITLPNCRHSNLVD</sequence>